<accession>A0A2W7RNP1</accession>
<name>A0A2W7RNP1_9BACT</name>
<dbReference type="InterPro" id="IPR013830">
    <property type="entry name" value="SGNH_hydro"/>
</dbReference>
<dbReference type="AlphaFoldDB" id="A0A2W7RNP1"/>
<evidence type="ECO:0000313" key="4">
    <source>
        <dbReference type="EMBL" id="PZX56079.1"/>
    </source>
</evidence>
<comment type="caution">
    <text evidence="4">The sequence shown here is derived from an EMBL/GenBank/DDBJ whole genome shotgun (WGS) entry which is preliminary data.</text>
</comment>
<feature type="chain" id="PRO_5016002114" evidence="1">
    <location>
        <begin position="23"/>
        <end position="364"/>
    </location>
</feature>
<feature type="signal peptide" evidence="1">
    <location>
        <begin position="1"/>
        <end position="22"/>
    </location>
</feature>
<dbReference type="EMBL" id="QKZU01000008">
    <property type="protein sequence ID" value="PZX56079.1"/>
    <property type="molecule type" value="Genomic_DNA"/>
</dbReference>
<evidence type="ECO:0000313" key="6">
    <source>
        <dbReference type="Proteomes" id="UP000249115"/>
    </source>
</evidence>
<keyword evidence="4" id="KW-0378">Hydrolase</keyword>
<dbReference type="InterPro" id="IPR032740">
    <property type="entry name" value="GxDLY"/>
</dbReference>
<reference evidence="5 7" key="2">
    <citation type="submission" date="2019-08" db="EMBL/GenBank/DDBJ databases">
        <title>Genome of Algoriphagus ratkowskyi IC026.</title>
        <authorList>
            <person name="Bowman J.P."/>
        </authorList>
    </citation>
    <scope>NUCLEOTIDE SEQUENCE [LARGE SCALE GENOMIC DNA]</scope>
    <source>
        <strain evidence="5 7">IC026</strain>
    </source>
</reference>
<evidence type="ECO:0000256" key="1">
    <source>
        <dbReference type="SAM" id="SignalP"/>
    </source>
</evidence>
<dbReference type="GO" id="GO:0016788">
    <property type="term" value="F:hydrolase activity, acting on ester bonds"/>
    <property type="evidence" value="ECO:0007669"/>
    <property type="project" value="UniProtKB-ARBA"/>
</dbReference>
<dbReference type="Proteomes" id="UP000321927">
    <property type="component" value="Unassembled WGS sequence"/>
</dbReference>
<dbReference type="OrthoDB" id="5624617at2"/>
<dbReference type="InterPro" id="IPR036514">
    <property type="entry name" value="SGNH_hydro_sf"/>
</dbReference>
<dbReference type="Gene3D" id="3.40.50.1110">
    <property type="entry name" value="SGNH hydrolase"/>
    <property type="match status" value="1"/>
</dbReference>
<evidence type="ECO:0000313" key="7">
    <source>
        <dbReference type="Proteomes" id="UP000321927"/>
    </source>
</evidence>
<organism evidence="4 6">
    <name type="scientific">Algoriphagus ratkowskyi</name>
    <dbReference type="NCBI Taxonomy" id="57028"/>
    <lineage>
        <taxon>Bacteria</taxon>
        <taxon>Pseudomonadati</taxon>
        <taxon>Bacteroidota</taxon>
        <taxon>Cytophagia</taxon>
        <taxon>Cytophagales</taxon>
        <taxon>Cyclobacteriaceae</taxon>
        <taxon>Algoriphagus</taxon>
    </lineage>
</organism>
<dbReference type="Pfam" id="PF14607">
    <property type="entry name" value="GxDLY"/>
    <property type="match status" value="1"/>
</dbReference>
<dbReference type="RefSeq" id="WP_086501750.1">
    <property type="nucleotide sequence ID" value="NZ_MSSV01000009.1"/>
</dbReference>
<dbReference type="Pfam" id="PF14606">
    <property type="entry name" value="Lipase_GDSL_3"/>
    <property type="match status" value="1"/>
</dbReference>
<dbReference type="EMBL" id="VORV01000008">
    <property type="protein sequence ID" value="TXD77118.1"/>
    <property type="molecule type" value="Genomic_DNA"/>
</dbReference>
<keyword evidence="1" id="KW-0732">Signal</keyword>
<sequence length="364" mass="40957">MKCTLKYLATLFFFTSSTFSFAQETKWFGESPEMMQALEGRGWDDIGFNRLPDSAVNSVRTPVWNLSRQTAGLMLRFTSDSEEISVSYLPTGNIQMPHMPATGVSGVDLYTKDETGNWLWIRGSYQFGEKVSYKFHLDNDQAKLKEFYLFLPLYNGLTDLEIGVPDDKNFAFTPKRVEKPILIYGTSIAQGASASRAGMAWTNILAREMNMPMINLGFSGNGRMEPEVIDLLTQIDPAIFVLDCLPNLGSFSAEEVKEKLIFAVNTIRTKYPDTPILLTEHAGYSDGMVYESRAEIYTNLNIWLQESFDQLLTSGVSKIYTLTKDEIGMGIDDFVDGTHPSDLGMVKYSSAYSKKFKEILGETR</sequence>
<evidence type="ECO:0000259" key="3">
    <source>
        <dbReference type="Pfam" id="PF14607"/>
    </source>
</evidence>
<dbReference type="SUPFAM" id="SSF52266">
    <property type="entry name" value="SGNH hydrolase"/>
    <property type="match status" value="1"/>
</dbReference>
<protein>
    <submittedName>
        <fullName evidence="4 5">Hydrolase</fullName>
    </submittedName>
</protein>
<dbReference type="Gene3D" id="2.60.120.260">
    <property type="entry name" value="Galactose-binding domain-like"/>
    <property type="match status" value="1"/>
</dbReference>
<reference evidence="4 6" key="1">
    <citation type="submission" date="2018-06" db="EMBL/GenBank/DDBJ databases">
        <title>Genomic Encyclopedia of Archaeal and Bacterial Type Strains, Phase II (KMG-II): from individual species to whole genera.</title>
        <authorList>
            <person name="Goeker M."/>
        </authorList>
    </citation>
    <scope>NUCLEOTIDE SEQUENCE [LARGE SCALE GENOMIC DNA]</scope>
    <source>
        <strain evidence="4 6">DSM 22686</strain>
    </source>
</reference>
<feature type="domain" description="SGNH hydrolase-type esterase N-terminal" evidence="3">
    <location>
        <begin position="26"/>
        <end position="170"/>
    </location>
</feature>
<gene>
    <name evidence="5" type="ORF">ESW18_12505</name>
    <name evidence="4" type="ORF">LV84_02447</name>
</gene>
<evidence type="ECO:0000313" key="5">
    <source>
        <dbReference type="EMBL" id="TXD77118.1"/>
    </source>
</evidence>
<keyword evidence="7" id="KW-1185">Reference proteome</keyword>
<dbReference type="Proteomes" id="UP000249115">
    <property type="component" value="Unassembled WGS sequence"/>
</dbReference>
<proteinExistence type="predicted"/>
<evidence type="ECO:0000259" key="2">
    <source>
        <dbReference type="Pfam" id="PF14606"/>
    </source>
</evidence>
<feature type="domain" description="SGNH hydrolase-type esterase" evidence="2">
    <location>
        <begin position="178"/>
        <end position="356"/>
    </location>
</feature>